<sequence length="65" mass="7613">HILVTPANSLLILRKILYDKFKVARGEMSGTCDVVRPIAWYGILRSRPRNHYAKQLHARIEIRRT</sequence>
<organism evidence="1 2">
    <name type="scientific">Postia placenta MAD-698-R-SB12</name>
    <dbReference type="NCBI Taxonomy" id="670580"/>
    <lineage>
        <taxon>Eukaryota</taxon>
        <taxon>Fungi</taxon>
        <taxon>Dikarya</taxon>
        <taxon>Basidiomycota</taxon>
        <taxon>Agaricomycotina</taxon>
        <taxon>Agaricomycetes</taxon>
        <taxon>Polyporales</taxon>
        <taxon>Adustoporiaceae</taxon>
        <taxon>Rhodonia</taxon>
    </lineage>
</organism>
<protein>
    <submittedName>
        <fullName evidence="1">Uncharacterized protein</fullName>
    </submittedName>
</protein>
<dbReference type="Proteomes" id="UP000194127">
    <property type="component" value="Unassembled WGS sequence"/>
</dbReference>
<evidence type="ECO:0000313" key="2">
    <source>
        <dbReference type="Proteomes" id="UP000194127"/>
    </source>
</evidence>
<gene>
    <name evidence="1" type="ORF">POSPLADRAFT_1109787</name>
</gene>
<dbReference type="EMBL" id="KZ110610">
    <property type="protein sequence ID" value="OSX56949.1"/>
    <property type="molecule type" value="Genomic_DNA"/>
</dbReference>
<dbReference type="AlphaFoldDB" id="A0A1X6MKY1"/>
<proteinExistence type="predicted"/>
<evidence type="ECO:0000313" key="1">
    <source>
        <dbReference type="EMBL" id="OSX56949.1"/>
    </source>
</evidence>
<reference evidence="1 2" key="1">
    <citation type="submission" date="2017-04" db="EMBL/GenBank/DDBJ databases">
        <title>Genome Sequence of the Model Brown-Rot Fungus Postia placenta SB12.</title>
        <authorList>
            <consortium name="DOE Joint Genome Institute"/>
            <person name="Gaskell J."/>
            <person name="Kersten P."/>
            <person name="Larrondo L.F."/>
            <person name="Canessa P."/>
            <person name="Martinez D."/>
            <person name="Hibbett D."/>
            <person name="Schmoll M."/>
            <person name="Kubicek C.P."/>
            <person name="Martinez A.T."/>
            <person name="Yadav J."/>
            <person name="Master E."/>
            <person name="Magnuson J.K."/>
            <person name="James T."/>
            <person name="Yaver D."/>
            <person name="Berka R."/>
            <person name="Labutti K."/>
            <person name="Lipzen A."/>
            <person name="Aerts A."/>
            <person name="Barry K."/>
            <person name="Henrissat B."/>
            <person name="Blanchette R."/>
            <person name="Grigoriev I."/>
            <person name="Cullen D."/>
        </authorList>
    </citation>
    <scope>NUCLEOTIDE SEQUENCE [LARGE SCALE GENOMIC DNA]</scope>
    <source>
        <strain evidence="1 2">MAD-698-R-SB12</strain>
    </source>
</reference>
<feature type="non-terminal residue" evidence="1">
    <location>
        <position position="1"/>
    </location>
</feature>
<keyword evidence="2" id="KW-1185">Reference proteome</keyword>
<dbReference type="GeneID" id="36328301"/>
<name>A0A1X6MKY1_9APHY</name>
<accession>A0A1X6MKY1</accession>
<dbReference type="RefSeq" id="XP_024333743.1">
    <property type="nucleotide sequence ID" value="XM_024483352.1"/>
</dbReference>
<feature type="non-terminal residue" evidence="1">
    <location>
        <position position="65"/>
    </location>
</feature>